<accession>D6TJH4</accession>
<name>D6TJH4_KTERA</name>
<comment type="caution">
    <text evidence="2">The sequence shown here is derived from an EMBL/GenBank/DDBJ whole genome shotgun (WGS) entry which is preliminary data.</text>
</comment>
<dbReference type="InParanoid" id="D6TJH4"/>
<evidence type="ECO:0000313" key="3">
    <source>
        <dbReference type="Proteomes" id="UP000004508"/>
    </source>
</evidence>
<reference evidence="2 3" key="1">
    <citation type="journal article" date="2011" name="Stand. Genomic Sci.">
        <title>Non-contiguous finished genome sequence and contextual data of the filamentous soil bacterium Ktedonobacter racemifer type strain (SOSP1-21).</title>
        <authorList>
            <person name="Chang Y.J."/>
            <person name="Land M."/>
            <person name="Hauser L."/>
            <person name="Chertkov O."/>
            <person name="Del Rio T.G."/>
            <person name="Nolan M."/>
            <person name="Copeland A."/>
            <person name="Tice H."/>
            <person name="Cheng J.F."/>
            <person name="Lucas S."/>
            <person name="Han C."/>
            <person name="Goodwin L."/>
            <person name="Pitluck S."/>
            <person name="Ivanova N."/>
            <person name="Ovchinikova G."/>
            <person name="Pati A."/>
            <person name="Chen A."/>
            <person name="Palaniappan K."/>
            <person name="Mavromatis K."/>
            <person name="Liolios K."/>
            <person name="Brettin T."/>
            <person name="Fiebig A."/>
            <person name="Rohde M."/>
            <person name="Abt B."/>
            <person name="Goker M."/>
            <person name="Detter J.C."/>
            <person name="Woyke T."/>
            <person name="Bristow J."/>
            <person name="Eisen J.A."/>
            <person name="Markowitz V."/>
            <person name="Hugenholtz P."/>
            <person name="Kyrpides N.C."/>
            <person name="Klenk H.P."/>
            <person name="Lapidus A."/>
        </authorList>
    </citation>
    <scope>NUCLEOTIDE SEQUENCE [LARGE SCALE GENOMIC DNA]</scope>
    <source>
        <strain evidence="3">DSM 44963</strain>
    </source>
</reference>
<protein>
    <submittedName>
        <fullName evidence="2">Uncharacterized protein</fullName>
    </submittedName>
</protein>
<keyword evidence="3" id="KW-1185">Reference proteome</keyword>
<dbReference type="AlphaFoldDB" id="D6TJH4"/>
<evidence type="ECO:0000256" key="1">
    <source>
        <dbReference type="SAM" id="MobiDB-lite"/>
    </source>
</evidence>
<sequence length="94" mass="9928">MCLKNFWTYCLFGNLSALAVPPEGGPRVSPLVPEGGNGGSASHDSDASPPNGGWFPHKSIGDAAHTPKRSLKRTTAAMMHHQSRLPISGMGFEV</sequence>
<evidence type="ECO:0000313" key="2">
    <source>
        <dbReference type="EMBL" id="EFH89581.1"/>
    </source>
</evidence>
<proteinExistence type="predicted"/>
<dbReference type="Proteomes" id="UP000004508">
    <property type="component" value="Unassembled WGS sequence"/>
</dbReference>
<feature type="region of interest" description="Disordered" evidence="1">
    <location>
        <begin position="21"/>
        <end position="68"/>
    </location>
</feature>
<gene>
    <name evidence="2" type="ORF">Krac_11146</name>
</gene>
<organism evidence="2 3">
    <name type="scientific">Ktedonobacter racemifer DSM 44963</name>
    <dbReference type="NCBI Taxonomy" id="485913"/>
    <lineage>
        <taxon>Bacteria</taxon>
        <taxon>Bacillati</taxon>
        <taxon>Chloroflexota</taxon>
        <taxon>Ktedonobacteria</taxon>
        <taxon>Ktedonobacterales</taxon>
        <taxon>Ktedonobacteraceae</taxon>
        <taxon>Ktedonobacter</taxon>
    </lineage>
</organism>
<dbReference type="EMBL" id="ADVG01000001">
    <property type="protein sequence ID" value="EFH89581.1"/>
    <property type="molecule type" value="Genomic_DNA"/>
</dbReference>